<keyword evidence="3" id="KW-1185">Reference proteome</keyword>
<comment type="caution">
    <text evidence="2">The sequence shown here is derived from an EMBL/GenBank/DDBJ whole genome shotgun (WGS) entry which is preliminary data.</text>
</comment>
<protein>
    <submittedName>
        <fullName evidence="2">NAD(P)H-binding protein</fullName>
    </submittedName>
</protein>
<evidence type="ECO:0000313" key="3">
    <source>
        <dbReference type="Proteomes" id="UP001364211"/>
    </source>
</evidence>
<dbReference type="RefSeq" id="WP_340293215.1">
    <property type="nucleotide sequence ID" value="NZ_JBBJUP010000017.1"/>
</dbReference>
<gene>
    <name evidence="2" type="ORF">WJX68_19925</name>
</gene>
<accession>A0ABU8TB89</accession>
<dbReference type="Proteomes" id="UP001364211">
    <property type="component" value="Unassembled WGS sequence"/>
</dbReference>
<dbReference type="InterPro" id="IPR052718">
    <property type="entry name" value="NmrA-type_oxidoreductase"/>
</dbReference>
<dbReference type="PANTHER" id="PTHR47129">
    <property type="entry name" value="QUINONE OXIDOREDUCTASE 2"/>
    <property type="match status" value="1"/>
</dbReference>
<evidence type="ECO:0000313" key="2">
    <source>
        <dbReference type="EMBL" id="MEJ8281220.1"/>
    </source>
</evidence>
<dbReference type="PANTHER" id="PTHR47129:SF1">
    <property type="entry name" value="NMRA-LIKE DOMAIN-CONTAINING PROTEIN"/>
    <property type="match status" value="1"/>
</dbReference>
<dbReference type="Gene3D" id="3.90.25.10">
    <property type="entry name" value="UDP-galactose 4-epimerase, domain 1"/>
    <property type="match status" value="1"/>
</dbReference>
<dbReference type="Pfam" id="PF13460">
    <property type="entry name" value="NAD_binding_10"/>
    <property type="match status" value="1"/>
</dbReference>
<organism evidence="2 3">
    <name type="scientific">Pseudonocardia spirodelae</name>
    <dbReference type="NCBI Taxonomy" id="3133431"/>
    <lineage>
        <taxon>Bacteria</taxon>
        <taxon>Bacillati</taxon>
        <taxon>Actinomycetota</taxon>
        <taxon>Actinomycetes</taxon>
        <taxon>Pseudonocardiales</taxon>
        <taxon>Pseudonocardiaceae</taxon>
        <taxon>Pseudonocardia</taxon>
    </lineage>
</organism>
<feature type="domain" description="NAD(P)-binding" evidence="1">
    <location>
        <begin position="6"/>
        <end position="178"/>
    </location>
</feature>
<evidence type="ECO:0000259" key="1">
    <source>
        <dbReference type="Pfam" id="PF13460"/>
    </source>
</evidence>
<dbReference type="SUPFAM" id="SSF51735">
    <property type="entry name" value="NAD(P)-binding Rossmann-fold domains"/>
    <property type="match status" value="1"/>
</dbReference>
<dbReference type="InterPro" id="IPR036291">
    <property type="entry name" value="NAD(P)-bd_dom_sf"/>
</dbReference>
<sequence length="273" mass="28045">MIVLTGASGRLGRAAVRAVLETEPAERVAVLARTPEKVADLAAAGVQVRRGDYEDPASLTAAFAGADRLLFVSGSDVTPGVRERQHGHVVTAAAEAGVGHVVYTSAIGADDPDAPGFLADHTVTEGLLRDSGLPVTLLRNTFYSDLFVGPDVVAAAVRAGETVAADGGRALNTATIADLARAAAVVLTSDGHAGRAYELRGPLWTYDELAATIAEESGRPVAHRRVPLDRAGDLAFLGGLVSSGLFAEPSEDLPALLGRPATGIRELVRAASA</sequence>
<reference evidence="2 3" key="1">
    <citation type="submission" date="2024-03" db="EMBL/GenBank/DDBJ databases">
        <title>Draft genome sequence of Pseudonocardia sp. DW16-2.</title>
        <authorList>
            <person name="Duangmal K."/>
        </authorList>
    </citation>
    <scope>NUCLEOTIDE SEQUENCE [LARGE SCALE GENOMIC DNA]</scope>
    <source>
        <strain evidence="2 3">DW16-2</strain>
    </source>
</reference>
<dbReference type="Gene3D" id="3.40.50.720">
    <property type="entry name" value="NAD(P)-binding Rossmann-like Domain"/>
    <property type="match status" value="1"/>
</dbReference>
<dbReference type="InterPro" id="IPR016040">
    <property type="entry name" value="NAD(P)-bd_dom"/>
</dbReference>
<name>A0ABU8TB89_9PSEU</name>
<proteinExistence type="predicted"/>
<dbReference type="EMBL" id="JBBJUP010000017">
    <property type="protein sequence ID" value="MEJ8281220.1"/>
    <property type="molecule type" value="Genomic_DNA"/>
</dbReference>